<reference evidence="1 3" key="1">
    <citation type="journal article" date="2014" name="BMC Genomics">
        <title>Genome sequence of Anopheles sinensis provides insight into genetics basis of mosquito competence for malaria parasites.</title>
        <authorList>
            <person name="Zhou D."/>
            <person name="Zhang D."/>
            <person name="Ding G."/>
            <person name="Shi L."/>
            <person name="Hou Q."/>
            <person name="Ye Y."/>
            <person name="Xu Y."/>
            <person name="Zhou H."/>
            <person name="Xiong C."/>
            <person name="Li S."/>
            <person name="Yu J."/>
            <person name="Hong S."/>
            <person name="Yu X."/>
            <person name="Zou P."/>
            <person name="Chen C."/>
            <person name="Chang X."/>
            <person name="Wang W."/>
            <person name="Lv Y."/>
            <person name="Sun Y."/>
            <person name="Ma L."/>
            <person name="Shen B."/>
            <person name="Zhu C."/>
        </authorList>
    </citation>
    <scope>NUCLEOTIDE SEQUENCE [LARGE SCALE GENOMIC DNA]</scope>
</reference>
<dbReference type="VEuPathDB" id="VectorBase:ASIC018567"/>
<accession>A0A084WJY2</accession>
<proteinExistence type="predicted"/>
<keyword evidence="3" id="KW-1185">Reference proteome</keyword>
<evidence type="ECO:0000313" key="1">
    <source>
        <dbReference type="EMBL" id="KFB50526.1"/>
    </source>
</evidence>
<dbReference type="AlphaFoldDB" id="A0A084WJY2"/>
<dbReference type="EMBL" id="KE525348">
    <property type="protein sequence ID" value="KFB50526.1"/>
    <property type="molecule type" value="Genomic_DNA"/>
</dbReference>
<sequence length="103" mass="11241">MRGSYCFQKLRNAQEVLLMLVCPSQLDSLHLDQITIGSMSVRGAAACHLHIPVPIPYAASVKQALPDRRHGGSVKLFDITKRMTARTVSQGRHRTSVGATGKT</sequence>
<dbReference type="EnsemblMetazoa" id="ASIC018567-RA">
    <property type="protein sequence ID" value="ASIC018567-PA"/>
    <property type="gene ID" value="ASIC018567"/>
</dbReference>
<protein>
    <submittedName>
        <fullName evidence="1 2">Uncharacterized protein</fullName>
    </submittedName>
</protein>
<evidence type="ECO:0000313" key="3">
    <source>
        <dbReference type="Proteomes" id="UP000030765"/>
    </source>
</evidence>
<dbReference type="EMBL" id="ATLV01024083">
    <property type="status" value="NOT_ANNOTATED_CDS"/>
    <property type="molecule type" value="Genomic_DNA"/>
</dbReference>
<evidence type="ECO:0000313" key="2">
    <source>
        <dbReference type="EnsemblMetazoa" id="ASIC018567-PA"/>
    </source>
</evidence>
<organism evidence="1">
    <name type="scientific">Anopheles sinensis</name>
    <name type="common">Mosquito</name>
    <dbReference type="NCBI Taxonomy" id="74873"/>
    <lineage>
        <taxon>Eukaryota</taxon>
        <taxon>Metazoa</taxon>
        <taxon>Ecdysozoa</taxon>
        <taxon>Arthropoda</taxon>
        <taxon>Hexapoda</taxon>
        <taxon>Insecta</taxon>
        <taxon>Pterygota</taxon>
        <taxon>Neoptera</taxon>
        <taxon>Endopterygota</taxon>
        <taxon>Diptera</taxon>
        <taxon>Nematocera</taxon>
        <taxon>Culicoidea</taxon>
        <taxon>Culicidae</taxon>
        <taxon>Anophelinae</taxon>
        <taxon>Anopheles</taxon>
    </lineage>
</organism>
<gene>
    <name evidence="1" type="ORF">ZHAS_00018567</name>
</gene>
<reference evidence="2" key="2">
    <citation type="submission" date="2020-05" db="UniProtKB">
        <authorList>
            <consortium name="EnsemblMetazoa"/>
        </authorList>
    </citation>
    <scope>IDENTIFICATION</scope>
</reference>
<dbReference type="Proteomes" id="UP000030765">
    <property type="component" value="Unassembled WGS sequence"/>
</dbReference>
<name>A0A084WJY2_ANOSI</name>